<proteinExistence type="predicted"/>
<feature type="chain" id="PRO_5021423959" description="LRRNT domain-containing protein" evidence="1">
    <location>
        <begin position="17"/>
        <end position="112"/>
    </location>
</feature>
<gene>
    <name evidence="2" type="ORF">AVEN_234401_1</name>
</gene>
<keyword evidence="1" id="KW-0732">Signal</keyword>
<feature type="signal peptide" evidence="1">
    <location>
        <begin position="1"/>
        <end position="16"/>
    </location>
</feature>
<keyword evidence="3" id="KW-1185">Reference proteome</keyword>
<comment type="caution">
    <text evidence="2">The sequence shown here is derived from an EMBL/GenBank/DDBJ whole genome shotgun (WGS) entry which is preliminary data.</text>
</comment>
<evidence type="ECO:0000313" key="2">
    <source>
        <dbReference type="EMBL" id="GBL76102.1"/>
    </source>
</evidence>
<protein>
    <recommendedName>
        <fullName evidence="4">LRRNT domain-containing protein</fullName>
    </recommendedName>
</protein>
<organism evidence="2 3">
    <name type="scientific">Araneus ventricosus</name>
    <name type="common">Orbweaver spider</name>
    <name type="synonym">Epeira ventricosa</name>
    <dbReference type="NCBI Taxonomy" id="182803"/>
    <lineage>
        <taxon>Eukaryota</taxon>
        <taxon>Metazoa</taxon>
        <taxon>Ecdysozoa</taxon>
        <taxon>Arthropoda</taxon>
        <taxon>Chelicerata</taxon>
        <taxon>Arachnida</taxon>
        <taxon>Araneae</taxon>
        <taxon>Araneomorphae</taxon>
        <taxon>Entelegynae</taxon>
        <taxon>Araneoidea</taxon>
        <taxon>Araneidae</taxon>
        <taxon>Araneus</taxon>
    </lineage>
</organism>
<dbReference type="Proteomes" id="UP000499080">
    <property type="component" value="Unassembled WGS sequence"/>
</dbReference>
<dbReference type="OrthoDB" id="6423823at2759"/>
<evidence type="ECO:0000313" key="3">
    <source>
        <dbReference type="Proteomes" id="UP000499080"/>
    </source>
</evidence>
<sequence length="112" mass="12358">MILLLLIASLLTTSLGCLFKAIPPCSCVPIAFRTTEITCKAATDADELEKSLSNLKNQPVQTLYIMDSSLMYLPSDVFKGLEVQKLHLINSTFQDLAESEVAFEGLETLLKF</sequence>
<evidence type="ECO:0008006" key="4">
    <source>
        <dbReference type="Google" id="ProtNLM"/>
    </source>
</evidence>
<dbReference type="EMBL" id="BGPR01000009">
    <property type="protein sequence ID" value="GBL76102.1"/>
    <property type="molecule type" value="Genomic_DNA"/>
</dbReference>
<accession>A0A4Y2A8G1</accession>
<reference evidence="2 3" key="1">
    <citation type="journal article" date="2019" name="Sci. Rep.">
        <title>Orb-weaving spider Araneus ventricosus genome elucidates the spidroin gene catalogue.</title>
        <authorList>
            <person name="Kono N."/>
            <person name="Nakamura H."/>
            <person name="Ohtoshi R."/>
            <person name="Moran D.A.P."/>
            <person name="Shinohara A."/>
            <person name="Yoshida Y."/>
            <person name="Fujiwara M."/>
            <person name="Mori M."/>
            <person name="Tomita M."/>
            <person name="Arakawa K."/>
        </authorList>
    </citation>
    <scope>NUCLEOTIDE SEQUENCE [LARGE SCALE GENOMIC DNA]</scope>
</reference>
<evidence type="ECO:0000256" key="1">
    <source>
        <dbReference type="SAM" id="SignalP"/>
    </source>
</evidence>
<dbReference type="AlphaFoldDB" id="A0A4Y2A8G1"/>
<name>A0A4Y2A8G1_ARAVE</name>